<keyword evidence="2" id="KW-1185">Reference proteome</keyword>
<organism evidence="1 2">
    <name type="scientific">Bifidobacterium saguini</name>
    <dbReference type="NCBI Taxonomy" id="762210"/>
    <lineage>
        <taxon>Bacteria</taxon>
        <taxon>Bacillati</taxon>
        <taxon>Actinomycetota</taxon>
        <taxon>Actinomycetes</taxon>
        <taxon>Bifidobacteriales</taxon>
        <taxon>Bifidobacteriaceae</taxon>
        <taxon>Bifidobacterium</taxon>
    </lineage>
</organism>
<evidence type="ECO:0000313" key="2">
    <source>
        <dbReference type="Proteomes" id="UP000663729"/>
    </source>
</evidence>
<evidence type="ECO:0000313" key="1">
    <source>
        <dbReference type="EMBL" id="QTB90354.1"/>
    </source>
</evidence>
<dbReference type="EMBL" id="CP071732">
    <property type="protein sequence ID" value="QTB90354.1"/>
    <property type="molecule type" value="Genomic_DNA"/>
</dbReference>
<dbReference type="RefSeq" id="WP_033889579.1">
    <property type="nucleotide sequence ID" value="NZ_CP071732.1"/>
</dbReference>
<accession>A0ABX7SB14</accession>
<sequence length="318" mass="36382">MKTHKEVEKLLRTAEREQRCAIGDGGKLYHALRRRVQCGEVTSPYPNLFAAASYWSALSLEQQSMHMIRALAKLHPKWIFTGLSAACVYQYDHSHTLHDGTVNIASTRGANKHDSKGLHRIYAPNNMKCYLYRGIPVTSPAHTLIDCATLPFDRALSIYDSALRCKHTTKLEVETLMLQSVCDEQAVKTLLRHANPLRENGGESWAYAHMMQLRYARPLFQVNFNNPDNPNAPYRVDFCWKLHDGRIIVVEYDGVAKYKDASNLNRASIKAKLEYERRRDQHLKEEGVTSVNHLFYEDVADLQRLDMILSAAKVPKVR</sequence>
<dbReference type="Proteomes" id="UP000663729">
    <property type="component" value="Chromosome"/>
</dbReference>
<evidence type="ECO:0008006" key="3">
    <source>
        <dbReference type="Google" id="ProtNLM"/>
    </source>
</evidence>
<proteinExistence type="predicted"/>
<protein>
    <recommendedName>
        <fullName evidence="3">CTP synthase</fullName>
    </recommendedName>
</protein>
<reference evidence="1 2" key="1">
    <citation type="submission" date="2021-03" db="EMBL/GenBank/DDBJ databases">
        <title>Genome sequencing of Bifidobacterium saguini DSMZ 23967.</title>
        <authorList>
            <person name="Kim J."/>
        </authorList>
    </citation>
    <scope>NUCLEOTIDE SEQUENCE [LARGE SCALE GENOMIC DNA]</scope>
    <source>
        <strain evidence="1 2">DSMZ 23967</strain>
    </source>
</reference>
<name>A0ABX7SB14_9BIFI</name>
<gene>
    <name evidence="1" type="ORF">BSD967_08430</name>
</gene>